<evidence type="ECO:0000256" key="4">
    <source>
        <dbReference type="ARBA" id="ARBA00022475"/>
    </source>
</evidence>
<dbReference type="InterPro" id="IPR037294">
    <property type="entry name" value="ABC_BtuC-like"/>
</dbReference>
<evidence type="ECO:0000313" key="10">
    <source>
        <dbReference type="Proteomes" id="UP000682951"/>
    </source>
</evidence>
<keyword evidence="4" id="KW-1003">Cell membrane</keyword>
<organism evidence="9 10">
    <name type="scientific">Campylobacter anatolicus</name>
    <dbReference type="NCBI Taxonomy" id="2829105"/>
    <lineage>
        <taxon>Bacteria</taxon>
        <taxon>Pseudomonadati</taxon>
        <taxon>Campylobacterota</taxon>
        <taxon>Epsilonproteobacteria</taxon>
        <taxon>Campylobacterales</taxon>
        <taxon>Campylobacteraceae</taxon>
        <taxon>Campylobacter</taxon>
    </lineage>
</organism>
<feature type="transmembrane region" description="Helical" evidence="8">
    <location>
        <begin position="87"/>
        <end position="105"/>
    </location>
</feature>
<proteinExistence type="inferred from homology"/>
<keyword evidence="5 8" id="KW-0812">Transmembrane</keyword>
<evidence type="ECO:0000256" key="7">
    <source>
        <dbReference type="ARBA" id="ARBA00023136"/>
    </source>
</evidence>
<dbReference type="Gene3D" id="1.10.3470.10">
    <property type="entry name" value="ABC transporter involved in vitamin B12 uptake, BtuC"/>
    <property type="match status" value="1"/>
</dbReference>
<comment type="similarity">
    <text evidence="2">Belongs to the binding-protein-dependent transport system permease family. FecCD subfamily.</text>
</comment>
<feature type="transmembrane region" description="Helical" evidence="8">
    <location>
        <begin position="182"/>
        <end position="201"/>
    </location>
</feature>
<feature type="transmembrane region" description="Helical" evidence="8">
    <location>
        <begin position="267"/>
        <end position="285"/>
    </location>
</feature>
<evidence type="ECO:0000256" key="1">
    <source>
        <dbReference type="ARBA" id="ARBA00004651"/>
    </source>
</evidence>
<feature type="transmembrane region" description="Helical" evidence="8">
    <location>
        <begin position="229"/>
        <end position="255"/>
    </location>
</feature>
<sequence>MSKIGLSIVFVIAIIICIVSLSLGGADVGYKDIINLMLGNDIDDMKRTIIFEIRLPRVVMAFLIGMLLASSGVVVQSVFLNPLADPYIIGIAASATFGAIIAYLLKLPDIYYGIFGFIASAILSLVIFKLSKRGKSVVTLLIIGIAFSSFLSAFTSFATYLIGEDSFKIVAWMMGFIGGANWDKVAILIIPLVISMVYFYIKRFELNVILSGDEEAQSLGVDVEKTKKYLLIVSSLAVSFSVAFTGMIGFVGLIIPHTLRMLLKTSNNVILIPISTIVGGIFLLACDLVSKSILAPIEVPIGVITAFFGAPFFLYLAIRSTKGIA</sequence>
<evidence type="ECO:0000256" key="8">
    <source>
        <dbReference type="SAM" id="Phobius"/>
    </source>
</evidence>
<feature type="transmembrane region" description="Helical" evidence="8">
    <location>
        <begin position="137"/>
        <end position="162"/>
    </location>
</feature>
<dbReference type="Proteomes" id="UP000682951">
    <property type="component" value="Unassembled WGS sequence"/>
</dbReference>
<feature type="transmembrane region" description="Helical" evidence="8">
    <location>
        <begin position="110"/>
        <end position="131"/>
    </location>
</feature>
<keyword evidence="10" id="KW-1185">Reference proteome</keyword>
<evidence type="ECO:0000256" key="2">
    <source>
        <dbReference type="ARBA" id="ARBA00007935"/>
    </source>
</evidence>
<dbReference type="SUPFAM" id="SSF81345">
    <property type="entry name" value="ABC transporter involved in vitamin B12 uptake, BtuC"/>
    <property type="match status" value="1"/>
</dbReference>
<dbReference type="RefSeq" id="WP_212142438.1">
    <property type="nucleotide sequence ID" value="NZ_JAGSSW010000010.1"/>
</dbReference>
<reference evidence="9 10" key="1">
    <citation type="submission" date="2021-04" db="EMBL/GenBank/DDBJ databases">
        <title>Molecular and phenotypic characterization and identification of bacterial isolates recovered from the Anatolian ground squirrels (Spermophilus xanthoprymnus) and which have the potential to form a new species in the Campylobacter genus.</title>
        <authorList>
            <person name="Aydin F."/>
            <person name="Abay S."/>
            <person name="Kayman T."/>
            <person name="Karakaya E."/>
            <person name="Mustak H.K."/>
            <person name="Mustak I.B."/>
            <person name="Bilgin N."/>
            <person name="Duzler A."/>
            <person name="Sahin O."/>
            <person name="Guran O."/>
            <person name="Saticioglu I.B."/>
        </authorList>
    </citation>
    <scope>NUCLEOTIDE SEQUENCE [LARGE SCALE GENOMIC DNA]</scope>
    <source>
        <strain evidence="10">faydin-G24</strain>
    </source>
</reference>
<feature type="transmembrane region" description="Helical" evidence="8">
    <location>
        <begin position="6"/>
        <end position="30"/>
    </location>
</feature>
<keyword evidence="6 8" id="KW-1133">Transmembrane helix</keyword>
<dbReference type="EMBL" id="JAGSSW010000010">
    <property type="protein sequence ID" value="MBR8464607.1"/>
    <property type="molecule type" value="Genomic_DNA"/>
</dbReference>
<keyword evidence="7 8" id="KW-0472">Membrane</keyword>
<dbReference type="InterPro" id="IPR000522">
    <property type="entry name" value="ABC_transptr_permease_BtuC"/>
</dbReference>
<keyword evidence="3" id="KW-0813">Transport</keyword>
<feature type="transmembrane region" description="Helical" evidence="8">
    <location>
        <begin position="55"/>
        <end position="75"/>
    </location>
</feature>
<protein>
    <submittedName>
        <fullName evidence="9">Iron ABC transporter permease</fullName>
    </submittedName>
</protein>
<evidence type="ECO:0000313" key="9">
    <source>
        <dbReference type="EMBL" id="MBR8464607.1"/>
    </source>
</evidence>
<dbReference type="CDD" id="cd06550">
    <property type="entry name" value="TM_ABC_iron-siderophores_like"/>
    <property type="match status" value="1"/>
</dbReference>
<dbReference type="Pfam" id="PF01032">
    <property type="entry name" value="FecCD"/>
    <property type="match status" value="1"/>
</dbReference>
<dbReference type="PANTHER" id="PTHR30472">
    <property type="entry name" value="FERRIC ENTEROBACTIN TRANSPORT SYSTEM PERMEASE PROTEIN"/>
    <property type="match status" value="1"/>
</dbReference>
<accession>A0ABS5HLD4</accession>
<gene>
    <name evidence="9" type="ORF">KDD93_08555</name>
</gene>
<evidence type="ECO:0000256" key="5">
    <source>
        <dbReference type="ARBA" id="ARBA00022692"/>
    </source>
</evidence>
<evidence type="ECO:0000256" key="6">
    <source>
        <dbReference type="ARBA" id="ARBA00022989"/>
    </source>
</evidence>
<name>A0ABS5HLD4_9BACT</name>
<evidence type="ECO:0000256" key="3">
    <source>
        <dbReference type="ARBA" id="ARBA00022448"/>
    </source>
</evidence>
<comment type="caution">
    <text evidence="9">The sequence shown here is derived from an EMBL/GenBank/DDBJ whole genome shotgun (WGS) entry which is preliminary data.</text>
</comment>
<comment type="subcellular location">
    <subcellularLocation>
        <location evidence="1">Cell membrane</location>
        <topology evidence="1">Multi-pass membrane protein</topology>
    </subcellularLocation>
</comment>
<feature type="transmembrane region" description="Helical" evidence="8">
    <location>
        <begin position="297"/>
        <end position="318"/>
    </location>
</feature>
<dbReference type="PANTHER" id="PTHR30472:SF25">
    <property type="entry name" value="ABC TRANSPORTER PERMEASE PROTEIN MJ0876-RELATED"/>
    <property type="match status" value="1"/>
</dbReference>